<dbReference type="GO" id="GO:0003682">
    <property type="term" value="F:chromatin binding"/>
    <property type="evidence" value="ECO:0007669"/>
    <property type="project" value="InterPro"/>
</dbReference>
<evidence type="ECO:0000259" key="1">
    <source>
        <dbReference type="PROSITE" id="PS51038"/>
    </source>
</evidence>
<dbReference type="OrthoDB" id="10259622at2759"/>
<proteinExistence type="predicted"/>
<dbReference type="RefSeq" id="XP_036635779.1">
    <property type="nucleotide sequence ID" value="XM_036769934.1"/>
</dbReference>
<sequence>MKLKHCSRNTISMARRRAPRLTLVKNKSKSSKNTTTDAEIPTQQEWRNMHQYGRFNVLDEEGTGYVFKVGDNAIILPPESEAMRRKELPEYRYWVGKIKDIRGRNVDTDQPDVWAHVQWYYSGEDANELTNEFDKASCSNYERIISNTHDYVSSSSFEDVVKVKKYHEDSLDQADIEDTEFFYRYQLEYKTKEISRFTHEDDPPEAKETPRTPGANTCICKTPYSPSASSVLMHFCPRPSCRRWYHAKCLKGIKSMLNVKNTDAEAGRRYLATSPFTDAPIRLPGGDDVAASPPTKKRRTNHAVTITPIDSSQDPECKARYDALPDDLLQAAQQPIVKGRALGGGHVVGNIRLVALARKAVYGIIDGDELEDDWEQSINPNAALVHQSVQLLLCPKCRSVI</sequence>
<dbReference type="EMBL" id="JACETU010000001">
    <property type="protein sequence ID" value="KAF7439935.1"/>
    <property type="molecule type" value="Genomic_DNA"/>
</dbReference>
<dbReference type="PROSITE" id="PS51038">
    <property type="entry name" value="BAH"/>
    <property type="match status" value="1"/>
</dbReference>
<accession>A0A8H7A896</accession>
<dbReference type="InterPro" id="IPR001025">
    <property type="entry name" value="BAH_dom"/>
</dbReference>
<reference evidence="2" key="1">
    <citation type="submission" date="2019-07" db="EMBL/GenBank/DDBJ databases">
        <authorList>
            <person name="Palmer J.M."/>
        </authorList>
    </citation>
    <scope>NUCLEOTIDE SEQUENCE</scope>
    <source>
        <strain evidence="2">PC9</strain>
    </source>
</reference>
<evidence type="ECO:0000313" key="2">
    <source>
        <dbReference type="EMBL" id="KAF7439935.1"/>
    </source>
</evidence>
<organism evidence="2 3">
    <name type="scientific">Pleurotus ostreatus</name>
    <name type="common">Oyster mushroom</name>
    <name type="synonym">White-rot fungus</name>
    <dbReference type="NCBI Taxonomy" id="5322"/>
    <lineage>
        <taxon>Eukaryota</taxon>
        <taxon>Fungi</taxon>
        <taxon>Dikarya</taxon>
        <taxon>Basidiomycota</taxon>
        <taxon>Agaricomycotina</taxon>
        <taxon>Agaricomycetes</taxon>
        <taxon>Agaricomycetidae</taxon>
        <taxon>Agaricales</taxon>
        <taxon>Pleurotineae</taxon>
        <taxon>Pleurotaceae</taxon>
        <taxon>Pleurotus</taxon>
    </lineage>
</organism>
<comment type="caution">
    <text evidence="2">The sequence shown here is derived from an EMBL/GenBank/DDBJ whole genome shotgun (WGS) entry which is preliminary data.</text>
</comment>
<feature type="domain" description="BAH" evidence="1">
    <location>
        <begin position="65"/>
        <end position="198"/>
    </location>
</feature>
<dbReference type="VEuPathDB" id="FungiDB:PC9H_000272"/>
<evidence type="ECO:0000313" key="3">
    <source>
        <dbReference type="Proteomes" id="UP000623687"/>
    </source>
</evidence>
<gene>
    <name evidence="2" type="ORF">PC9H_000272</name>
</gene>
<dbReference type="SUPFAM" id="SSF57903">
    <property type="entry name" value="FYVE/PHD zinc finger"/>
    <property type="match status" value="1"/>
</dbReference>
<dbReference type="GeneID" id="59370113"/>
<keyword evidence="3" id="KW-1185">Reference proteome</keyword>
<dbReference type="PANTHER" id="PTHR46364">
    <property type="entry name" value="OS08G0421900 PROTEIN"/>
    <property type="match status" value="1"/>
</dbReference>
<protein>
    <recommendedName>
        <fullName evidence="1">BAH domain-containing protein</fullName>
    </recommendedName>
</protein>
<dbReference type="AlphaFoldDB" id="A0A8H7A896"/>
<name>A0A8H7A896_PLEOS</name>
<dbReference type="Gene3D" id="2.30.30.490">
    <property type="match status" value="1"/>
</dbReference>
<dbReference type="Proteomes" id="UP000623687">
    <property type="component" value="Unassembled WGS sequence"/>
</dbReference>
<dbReference type="InterPro" id="IPR011011">
    <property type="entry name" value="Znf_FYVE_PHD"/>
</dbReference>
<dbReference type="InterPro" id="IPR043151">
    <property type="entry name" value="BAH_sf"/>
</dbReference>